<dbReference type="AlphaFoldDB" id="A0ABD2Y2Q1"/>
<organism evidence="1 2">
    <name type="scientific">Cinchona calisaya</name>
    <dbReference type="NCBI Taxonomy" id="153742"/>
    <lineage>
        <taxon>Eukaryota</taxon>
        <taxon>Viridiplantae</taxon>
        <taxon>Streptophyta</taxon>
        <taxon>Embryophyta</taxon>
        <taxon>Tracheophyta</taxon>
        <taxon>Spermatophyta</taxon>
        <taxon>Magnoliopsida</taxon>
        <taxon>eudicotyledons</taxon>
        <taxon>Gunneridae</taxon>
        <taxon>Pentapetalae</taxon>
        <taxon>asterids</taxon>
        <taxon>lamiids</taxon>
        <taxon>Gentianales</taxon>
        <taxon>Rubiaceae</taxon>
        <taxon>Cinchonoideae</taxon>
        <taxon>Cinchoneae</taxon>
        <taxon>Cinchona</taxon>
    </lineage>
</organism>
<comment type="caution">
    <text evidence="1">The sequence shown here is derived from an EMBL/GenBank/DDBJ whole genome shotgun (WGS) entry which is preliminary data.</text>
</comment>
<evidence type="ECO:0000313" key="2">
    <source>
        <dbReference type="Proteomes" id="UP001630127"/>
    </source>
</evidence>
<dbReference type="EMBL" id="JBJUIK010000015">
    <property type="protein sequence ID" value="KAL3501301.1"/>
    <property type="molecule type" value="Genomic_DNA"/>
</dbReference>
<gene>
    <name evidence="1" type="ORF">ACH5RR_035750</name>
</gene>
<accession>A0ABD2Y2Q1</accession>
<protein>
    <submittedName>
        <fullName evidence="1">Uncharacterized protein</fullName>
    </submittedName>
</protein>
<keyword evidence="2" id="KW-1185">Reference proteome</keyword>
<evidence type="ECO:0000313" key="1">
    <source>
        <dbReference type="EMBL" id="KAL3501301.1"/>
    </source>
</evidence>
<dbReference type="Proteomes" id="UP001630127">
    <property type="component" value="Unassembled WGS sequence"/>
</dbReference>
<name>A0ABD2Y2Q1_9GENT</name>
<sequence length="99" mass="10635">MAVRELGKRFAARAFYSAPPSPFGALSSPSLTPGEILLLRPLLLLGGAPHSPGLFLLSWILRPPLGEGCLPLVFFVLDVASYSQKISWALGFGRTPLED</sequence>
<reference evidence="1 2" key="1">
    <citation type="submission" date="2024-11" db="EMBL/GenBank/DDBJ databases">
        <title>A near-complete genome assembly of Cinchona calisaya.</title>
        <authorList>
            <person name="Lian D.C."/>
            <person name="Zhao X.W."/>
            <person name="Wei L."/>
        </authorList>
    </citation>
    <scope>NUCLEOTIDE SEQUENCE [LARGE SCALE GENOMIC DNA]</scope>
    <source>
        <tissue evidence="1">Nenye</tissue>
    </source>
</reference>
<proteinExistence type="predicted"/>